<feature type="chain" id="PRO_5013162074" evidence="1">
    <location>
        <begin position="35"/>
        <end position="554"/>
    </location>
</feature>
<dbReference type="EMBL" id="FWXD01000018">
    <property type="protein sequence ID" value="SMC27746.1"/>
    <property type="molecule type" value="Genomic_DNA"/>
</dbReference>
<keyword evidence="1" id="KW-0732">Signal</keyword>
<evidence type="ECO:0000259" key="2">
    <source>
        <dbReference type="Pfam" id="PF13229"/>
    </source>
</evidence>
<dbReference type="OrthoDB" id="3333873at2"/>
<organism evidence="3 4">
    <name type="scientific">Andreprevotia lacus DSM 23236</name>
    <dbReference type="NCBI Taxonomy" id="1121001"/>
    <lineage>
        <taxon>Bacteria</taxon>
        <taxon>Pseudomonadati</taxon>
        <taxon>Pseudomonadota</taxon>
        <taxon>Betaproteobacteria</taxon>
        <taxon>Neisseriales</taxon>
        <taxon>Chitinibacteraceae</taxon>
        <taxon>Andreprevotia</taxon>
    </lineage>
</organism>
<dbReference type="InterPro" id="IPR012334">
    <property type="entry name" value="Pectin_lyas_fold"/>
</dbReference>
<dbReference type="AlphaFoldDB" id="A0A1W1XV16"/>
<dbReference type="InterPro" id="IPR011050">
    <property type="entry name" value="Pectin_lyase_fold/virulence"/>
</dbReference>
<evidence type="ECO:0000313" key="3">
    <source>
        <dbReference type="EMBL" id="SMC27746.1"/>
    </source>
</evidence>
<dbReference type="SMART" id="SM00710">
    <property type="entry name" value="PbH1"/>
    <property type="match status" value="4"/>
</dbReference>
<feature type="signal peptide" evidence="1">
    <location>
        <begin position="1"/>
        <end position="34"/>
    </location>
</feature>
<dbReference type="InterPro" id="IPR039448">
    <property type="entry name" value="Beta_helix"/>
</dbReference>
<evidence type="ECO:0000256" key="1">
    <source>
        <dbReference type="SAM" id="SignalP"/>
    </source>
</evidence>
<keyword evidence="4" id="KW-1185">Reference proteome</keyword>
<dbReference type="Proteomes" id="UP000192761">
    <property type="component" value="Unassembled WGS sequence"/>
</dbReference>
<feature type="domain" description="Right handed beta helix" evidence="2">
    <location>
        <begin position="275"/>
        <end position="421"/>
    </location>
</feature>
<reference evidence="3 4" key="1">
    <citation type="submission" date="2017-04" db="EMBL/GenBank/DDBJ databases">
        <authorList>
            <person name="Afonso C.L."/>
            <person name="Miller P.J."/>
            <person name="Scott M.A."/>
            <person name="Spackman E."/>
            <person name="Goraichik I."/>
            <person name="Dimitrov K.M."/>
            <person name="Suarez D.L."/>
            <person name="Swayne D.E."/>
        </authorList>
    </citation>
    <scope>NUCLEOTIDE SEQUENCE [LARGE SCALE GENOMIC DNA]</scope>
    <source>
        <strain evidence="3 4">DSM 23236</strain>
    </source>
</reference>
<name>A0A1W1XV16_9NEIS</name>
<dbReference type="InterPro" id="IPR006626">
    <property type="entry name" value="PbH1"/>
</dbReference>
<protein>
    <submittedName>
        <fullName evidence="3">Right handed beta helix region</fullName>
    </submittedName>
</protein>
<dbReference type="Pfam" id="PF13229">
    <property type="entry name" value="Beta_helix"/>
    <property type="match status" value="1"/>
</dbReference>
<gene>
    <name evidence="3" type="ORF">SAMN02745857_02969</name>
</gene>
<dbReference type="RefSeq" id="WP_084091596.1">
    <property type="nucleotide sequence ID" value="NZ_FWXD01000018.1"/>
</dbReference>
<evidence type="ECO:0000313" key="4">
    <source>
        <dbReference type="Proteomes" id="UP000192761"/>
    </source>
</evidence>
<dbReference type="STRING" id="1121001.SAMN02745857_02969"/>
<accession>A0A1W1XV16</accession>
<sequence length="554" mass="59458">MQHRTLLCRWRPRQLATLAPLTLLAALASQHAAAGDYYVDCSNTTSAQTGTLNEPWNTLAQANQHYFLPGDNLWFKRSSLCRGSFKPQGAGAAGNPVRVDAYGSGALPELDGYGANSTVWLHNLAWWELRRLSITNSVQPAGAQAQGQRGVYVTLQDYGTGSHYVLQQLNIHDIAGYYDETVKNSGKYACASGGIVIEALSPVGTDPCTISNAALPANTPAGVPSSFDDVLIDGNTLNNVARQGIYSWSYWRRRAELGNAFGVWPNAGSWAGWTNVRISNNQLGNIGSDGIQVTNSSDALVEHNVLKGFHTRGKTAQYAAGMWAVNADRTVFRFNEASGGQTTMDGMAFDIDHATRDTVFEYNFSHDNQGGFLLLCNKDGEVHDGGIVRYNISYNDSYQFIKTCDGPVTNVKVYNNTVYVPSGTKQALILSAAPAKQTIALLNNIFTHGGSASEVTLGQAKSSTYLWDHNLFYNYSAIPTDAYALTTVPLLNHCNNLPALQSGNGYKLQAGSPAAGSGVSIASPGSQDYYGNPIPLSGVNRGAYQGSAQACTTS</sequence>
<dbReference type="SUPFAM" id="SSF51126">
    <property type="entry name" value="Pectin lyase-like"/>
    <property type="match status" value="1"/>
</dbReference>
<dbReference type="Gene3D" id="2.160.20.10">
    <property type="entry name" value="Single-stranded right-handed beta-helix, Pectin lyase-like"/>
    <property type="match status" value="2"/>
</dbReference>
<proteinExistence type="predicted"/>